<sequence length="391" mass="42522">MEQRLLIKHGTIHDAIHEEAYTADIFVEHGKIARIEPKLEEKEFGKVQVLDASGLEVYPGFVEAHCHLGLDGYAIGFEGADYNEMSESLTPELSAVDGLNPQDESIRLAMEGGVTCVAAGPGSSNVLGGTFAVYKTVGKRIDDMVIKEKAAMKCAFGENPKLCYKDKEIYSRMTVASKLRIMLQRTKEYLARKEAAGDDISKQPPYDPKLEALIPVIQKKLPLKAHVHQANDIYTAIRIAREFGTGLALDHCTDGSLIAEDLAKEGYPVAVGPTLTHASKFELKNKSFETPGDLARAGCQVSIITDSPVIPQQYLALCAGLAVKSGMDEFDALKAITINAAKHIGVSERVGSLEIGKDGDFVIAEGNPMISDTRICYVLIDGRITYSFKES</sequence>
<organism evidence="1 2">
    <name type="scientific">Petralouisia muris</name>
    <dbReference type="NCBI Taxonomy" id="3032872"/>
    <lineage>
        <taxon>Bacteria</taxon>
        <taxon>Bacillati</taxon>
        <taxon>Bacillota</taxon>
        <taxon>Clostridia</taxon>
        <taxon>Lachnospirales</taxon>
        <taxon>Lachnospiraceae</taxon>
        <taxon>Petralouisia</taxon>
    </lineage>
</organism>
<proteinExistence type="predicted"/>
<dbReference type="Proteomes" id="UP000304953">
    <property type="component" value="Unassembled WGS sequence"/>
</dbReference>
<gene>
    <name evidence="1" type="ORF">E5329_14145</name>
</gene>
<dbReference type="EMBL" id="SRYA01000027">
    <property type="protein sequence ID" value="TGY95559.1"/>
    <property type="molecule type" value="Genomic_DNA"/>
</dbReference>
<name>A0AC61RUV1_9FIRM</name>
<reference evidence="1" key="1">
    <citation type="submission" date="2019-04" db="EMBL/GenBank/DDBJ databases">
        <title>Microbes associate with the intestines of laboratory mice.</title>
        <authorList>
            <person name="Navarre W."/>
            <person name="Wong E."/>
            <person name="Huang K."/>
            <person name="Tropini C."/>
            <person name="Ng K."/>
            <person name="Yu B."/>
        </authorList>
    </citation>
    <scope>NUCLEOTIDE SEQUENCE</scope>
    <source>
        <strain evidence="1">NM01_1-7b</strain>
    </source>
</reference>
<accession>A0AC61RUV1</accession>
<evidence type="ECO:0000313" key="2">
    <source>
        <dbReference type="Proteomes" id="UP000304953"/>
    </source>
</evidence>
<comment type="caution">
    <text evidence="1">The sequence shown here is derived from an EMBL/GenBank/DDBJ whole genome shotgun (WGS) entry which is preliminary data.</text>
</comment>
<protein>
    <submittedName>
        <fullName evidence="1">Amidohydrolase</fullName>
    </submittedName>
</protein>
<keyword evidence="2" id="KW-1185">Reference proteome</keyword>
<evidence type="ECO:0000313" key="1">
    <source>
        <dbReference type="EMBL" id="TGY95559.1"/>
    </source>
</evidence>